<keyword evidence="3" id="KW-1185">Reference proteome</keyword>
<dbReference type="OrthoDB" id="2334385at2759"/>
<dbReference type="InterPro" id="IPR055854">
    <property type="entry name" value="DUF7431"/>
</dbReference>
<comment type="caution">
    <text evidence="2">The sequence shown here is derived from an EMBL/GenBank/DDBJ whole genome shotgun (WGS) entry which is preliminary data.</text>
</comment>
<dbReference type="EMBL" id="CAJVPV010040539">
    <property type="protein sequence ID" value="CAG8760455.1"/>
    <property type="molecule type" value="Genomic_DNA"/>
</dbReference>
<evidence type="ECO:0000259" key="1">
    <source>
        <dbReference type="Pfam" id="PF24209"/>
    </source>
</evidence>
<dbReference type="Pfam" id="PF24209">
    <property type="entry name" value="DUF7431"/>
    <property type="match status" value="1"/>
</dbReference>
<proteinExistence type="predicted"/>
<dbReference type="AlphaFoldDB" id="A0A9N9J3K2"/>
<feature type="non-terminal residue" evidence="2">
    <location>
        <position position="366"/>
    </location>
</feature>
<evidence type="ECO:0000313" key="3">
    <source>
        <dbReference type="Proteomes" id="UP000789342"/>
    </source>
</evidence>
<dbReference type="Proteomes" id="UP000789342">
    <property type="component" value="Unassembled WGS sequence"/>
</dbReference>
<name>A0A9N9J3K2_9GLOM</name>
<sequence>IVRLSKPDWSTFKETCEYGFQITKDGPIRASKKAMTIDDNYKIENENTREETIRHISHLDHLCELNLVSNSNEIILPWLCIYLKLSKKDLEELSEISSNTCNISEHPMTCIKLSKSNIEISSELKQEIKEAVDDMHPAKKLMELTKKYGQFYAKKIVIGGKIVEQKMIPGVSRKSLSNKNSNIIPTSNEYLTIIGGSKGISRKNESEWIKSLEHDSETWEIIGYRKIASIFNLLSENDEEQRILRKKVLKALGQKILQTKVEKLEFDFKPMQTKPYVYPLNLSFNPNVEEHQIFPTILNKREGHVFALRVDYLDDKSPAVVLHRTHKKKRQRKYELEIFCVVTGYLTDFKIKDFNPDFDIESYRVV</sequence>
<organism evidence="2 3">
    <name type="scientific">Acaulospora morrowiae</name>
    <dbReference type="NCBI Taxonomy" id="94023"/>
    <lineage>
        <taxon>Eukaryota</taxon>
        <taxon>Fungi</taxon>
        <taxon>Fungi incertae sedis</taxon>
        <taxon>Mucoromycota</taxon>
        <taxon>Glomeromycotina</taxon>
        <taxon>Glomeromycetes</taxon>
        <taxon>Diversisporales</taxon>
        <taxon>Acaulosporaceae</taxon>
        <taxon>Acaulospora</taxon>
    </lineage>
</organism>
<feature type="domain" description="DUF7431" evidence="1">
    <location>
        <begin position="291"/>
        <end position="358"/>
    </location>
</feature>
<evidence type="ECO:0000313" key="2">
    <source>
        <dbReference type="EMBL" id="CAG8760455.1"/>
    </source>
</evidence>
<gene>
    <name evidence="2" type="ORF">AMORRO_LOCUS15876</name>
</gene>
<feature type="non-terminal residue" evidence="2">
    <location>
        <position position="1"/>
    </location>
</feature>
<reference evidence="2" key="1">
    <citation type="submission" date="2021-06" db="EMBL/GenBank/DDBJ databases">
        <authorList>
            <person name="Kallberg Y."/>
            <person name="Tangrot J."/>
            <person name="Rosling A."/>
        </authorList>
    </citation>
    <scope>NUCLEOTIDE SEQUENCE</scope>
    <source>
        <strain evidence="2">CL551</strain>
    </source>
</reference>
<accession>A0A9N9J3K2</accession>
<protein>
    <submittedName>
        <fullName evidence="2">10001_t:CDS:1</fullName>
    </submittedName>
</protein>